<protein>
    <submittedName>
        <fullName evidence="2">Uncharacterized protein</fullName>
    </submittedName>
</protein>
<feature type="compositionally biased region" description="Acidic residues" evidence="1">
    <location>
        <begin position="25"/>
        <end position="35"/>
    </location>
</feature>
<proteinExistence type="predicted"/>
<evidence type="ECO:0000313" key="3">
    <source>
        <dbReference type="Proteomes" id="UP000018144"/>
    </source>
</evidence>
<feature type="compositionally biased region" description="Basic and acidic residues" evidence="1">
    <location>
        <begin position="9"/>
        <end position="24"/>
    </location>
</feature>
<feature type="region of interest" description="Disordered" evidence="1">
    <location>
        <begin position="1"/>
        <end position="50"/>
    </location>
</feature>
<gene>
    <name evidence="2" type="ORF">PCON_05421</name>
</gene>
<keyword evidence="3" id="KW-1185">Reference proteome</keyword>
<dbReference type="AlphaFoldDB" id="U4L183"/>
<dbReference type="EMBL" id="HF935274">
    <property type="protein sequence ID" value="CCX05834.1"/>
    <property type="molecule type" value="Genomic_DNA"/>
</dbReference>
<reference evidence="2 3" key="1">
    <citation type="journal article" date="2013" name="PLoS Genet.">
        <title>The genome and development-dependent transcriptomes of Pyronema confluens: a window into fungal evolution.</title>
        <authorList>
            <person name="Traeger S."/>
            <person name="Altegoer F."/>
            <person name="Freitag M."/>
            <person name="Gabaldon T."/>
            <person name="Kempken F."/>
            <person name="Kumar A."/>
            <person name="Marcet-Houben M."/>
            <person name="Poggeler S."/>
            <person name="Stajich J.E."/>
            <person name="Nowrousian M."/>
        </authorList>
    </citation>
    <scope>NUCLEOTIDE SEQUENCE [LARGE SCALE GENOMIC DNA]</scope>
    <source>
        <strain evidence="3">CBS 100304</strain>
        <tissue evidence="2">Vegetative mycelium</tissue>
    </source>
</reference>
<dbReference type="Proteomes" id="UP000018144">
    <property type="component" value="Unassembled WGS sequence"/>
</dbReference>
<sequence length="71" mass="8390">MGRGMGGGQRDRELEWGCKRRSKDDDDGNEDDNGNEDDHGNEESWTVMSRERDYGRDYELQVMTILLHLWR</sequence>
<accession>U4L183</accession>
<organism evidence="2 3">
    <name type="scientific">Pyronema omphalodes (strain CBS 100304)</name>
    <name type="common">Pyronema confluens</name>
    <dbReference type="NCBI Taxonomy" id="1076935"/>
    <lineage>
        <taxon>Eukaryota</taxon>
        <taxon>Fungi</taxon>
        <taxon>Dikarya</taxon>
        <taxon>Ascomycota</taxon>
        <taxon>Pezizomycotina</taxon>
        <taxon>Pezizomycetes</taxon>
        <taxon>Pezizales</taxon>
        <taxon>Pyronemataceae</taxon>
        <taxon>Pyronema</taxon>
    </lineage>
</organism>
<name>U4L183_PYROM</name>
<evidence type="ECO:0000313" key="2">
    <source>
        <dbReference type="EMBL" id="CCX05834.1"/>
    </source>
</evidence>
<evidence type="ECO:0000256" key="1">
    <source>
        <dbReference type="SAM" id="MobiDB-lite"/>
    </source>
</evidence>